<organism evidence="2 3">
    <name type="scientific">Ogataea haglerorum</name>
    <dbReference type="NCBI Taxonomy" id="1937702"/>
    <lineage>
        <taxon>Eukaryota</taxon>
        <taxon>Fungi</taxon>
        <taxon>Dikarya</taxon>
        <taxon>Ascomycota</taxon>
        <taxon>Saccharomycotina</taxon>
        <taxon>Pichiomycetes</taxon>
        <taxon>Pichiales</taxon>
        <taxon>Pichiaceae</taxon>
        <taxon>Ogataea</taxon>
    </lineage>
</organism>
<feature type="region of interest" description="Disordered" evidence="1">
    <location>
        <begin position="62"/>
        <end position="89"/>
    </location>
</feature>
<evidence type="ECO:0000313" key="3">
    <source>
        <dbReference type="Proteomes" id="UP000738402"/>
    </source>
</evidence>
<evidence type="ECO:0000256" key="1">
    <source>
        <dbReference type="SAM" id="MobiDB-lite"/>
    </source>
</evidence>
<accession>A0AAN6D9P7</accession>
<dbReference type="EMBL" id="JAHLUH010000002">
    <property type="protein sequence ID" value="KAG7730110.1"/>
    <property type="molecule type" value="Genomic_DNA"/>
</dbReference>
<protein>
    <submittedName>
        <fullName evidence="2">Uncharacterized protein</fullName>
    </submittedName>
</protein>
<name>A0AAN6D9P7_9ASCO</name>
<reference evidence="2" key="1">
    <citation type="journal article" date="2021" name="G3 (Bethesda)">
        <title>Genomic diversity, chromosomal rearrangements, and interspecies hybridization in the ogataea polymorpha species complex.</title>
        <authorList>
            <person name="Hanson S.J."/>
            <person name="Cinneide E.O."/>
            <person name="Salzberg L.I."/>
            <person name="Wolfe K.H."/>
            <person name="McGowan J."/>
            <person name="Fitzpatrick D.A."/>
            <person name="Matlin K."/>
        </authorList>
    </citation>
    <scope>NUCLEOTIDE SEQUENCE</scope>
    <source>
        <strain evidence="2">83-405-1</strain>
    </source>
</reference>
<gene>
    <name evidence="2" type="ORF">KL933_001190</name>
</gene>
<feature type="region of interest" description="Disordered" evidence="1">
    <location>
        <begin position="28"/>
        <end position="49"/>
    </location>
</feature>
<comment type="caution">
    <text evidence="2">The sequence shown here is derived from an EMBL/GenBank/DDBJ whole genome shotgun (WGS) entry which is preliminary data.</text>
</comment>
<evidence type="ECO:0000313" key="2">
    <source>
        <dbReference type="EMBL" id="KAG7730110.1"/>
    </source>
</evidence>
<dbReference type="Proteomes" id="UP000738402">
    <property type="component" value="Unassembled WGS sequence"/>
</dbReference>
<dbReference type="AlphaFoldDB" id="A0AAN6D9P7"/>
<proteinExistence type="predicted"/>
<sequence length="89" mass="9868">MLPSDNLDAKFQACECAGSTARHYSQMLGNKFRPGPEHATEQAGYDTNKRCSAGITARLPKLSETPYRGEPTLSRGRQWGRTKRGLEIV</sequence>